<evidence type="ECO:0000313" key="2">
    <source>
        <dbReference type="Proteomes" id="UP000006791"/>
    </source>
</evidence>
<dbReference type="STRING" id="981222.Cabther_A0373"/>
<name>G2LGM4_CHLTF</name>
<evidence type="ECO:0000313" key="1">
    <source>
        <dbReference type="EMBL" id="AEP11135.1"/>
    </source>
</evidence>
<dbReference type="InterPro" id="IPR009061">
    <property type="entry name" value="DNA-bd_dom_put_sf"/>
</dbReference>
<keyword evidence="2" id="KW-1185">Reference proteome</keyword>
<protein>
    <submittedName>
        <fullName evidence="1">Uncharacterized protein</fullName>
    </submittedName>
</protein>
<dbReference type="OrthoDB" id="6615103at2"/>
<dbReference type="AlphaFoldDB" id="G2LGM4"/>
<dbReference type="HOGENOM" id="CLU_2647932_0_0_0"/>
<dbReference type="KEGG" id="ctm:Cabther_A0373"/>
<gene>
    <name evidence="1" type="ordered locus">Cabther_A0373</name>
</gene>
<proteinExistence type="predicted"/>
<organism evidence="1 2">
    <name type="scientific">Chloracidobacterium thermophilum (strain B)</name>
    <dbReference type="NCBI Taxonomy" id="981222"/>
    <lineage>
        <taxon>Bacteria</taxon>
        <taxon>Pseudomonadati</taxon>
        <taxon>Acidobacteriota</taxon>
        <taxon>Terriglobia</taxon>
        <taxon>Terriglobales</taxon>
        <taxon>Acidobacteriaceae</taxon>
        <taxon>Chloracidobacterium</taxon>
    </lineage>
</organism>
<dbReference type="EMBL" id="CP002514">
    <property type="protein sequence ID" value="AEP11135.1"/>
    <property type="molecule type" value="Genomic_DNA"/>
</dbReference>
<dbReference type="RefSeq" id="WP_014098873.1">
    <property type="nucleotide sequence ID" value="NC_016024.1"/>
</dbReference>
<accession>G2LGM4</accession>
<reference evidence="1 2" key="1">
    <citation type="journal article" date="2012" name="Environ. Microbiol.">
        <title>Complete genome of Candidatus Chloracidobacterium thermophilum, a chlorophyll-based photoheterotroph belonging to the phylum Acidobacteria.</title>
        <authorList>
            <person name="Garcia Costas A.M."/>
            <person name="Liu Z."/>
            <person name="Tomsho L.P."/>
            <person name="Schuster S.C."/>
            <person name="Ward D.M."/>
            <person name="Bryant D.A."/>
        </authorList>
    </citation>
    <scope>NUCLEOTIDE SEQUENCE [LARGE SCALE GENOMIC DNA]</scope>
    <source>
        <strain evidence="1 2">B</strain>
    </source>
</reference>
<dbReference type="SUPFAM" id="SSF46955">
    <property type="entry name" value="Putative DNA-binding domain"/>
    <property type="match status" value="1"/>
</dbReference>
<dbReference type="Proteomes" id="UP000006791">
    <property type="component" value="Chromosome 1"/>
</dbReference>
<sequence length="76" mass="8460">MQKLLENETRPAIPTGEAARLLGRRPQTLRLWACLENGPLRPVRVHGRLMWPVAEIRRLLEGKPNSQTPGAANGKA</sequence>